<dbReference type="PANTHER" id="PTHR13074:SF9">
    <property type="entry name" value="MEDIATOR OF RNA POLYMERASE II TRANSCRIPTION SUBUNIT 8"/>
    <property type="match status" value="1"/>
</dbReference>
<keyword evidence="7 8" id="KW-0539">Nucleus</keyword>
<evidence type="ECO:0000256" key="1">
    <source>
        <dbReference type="ARBA" id="ARBA00004123"/>
    </source>
</evidence>
<proteinExistence type="inferred from homology"/>
<gene>
    <name evidence="8" type="primary">MED8</name>
    <name evidence="10" type="ORF">AFUS01_LOCUS11892</name>
</gene>
<evidence type="ECO:0000256" key="9">
    <source>
        <dbReference type="SAM" id="MobiDB-lite"/>
    </source>
</evidence>
<dbReference type="Pfam" id="PF10232">
    <property type="entry name" value="Med8"/>
    <property type="match status" value="1"/>
</dbReference>
<dbReference type="PANTHER" id="PTHR13074">
    <property type="entry name" value="MEDIATOR OF RNA POLYMERASE II TRANSCRIPTION SUBUNIT 8"/>
    <property type="match status" value="1"/>
</dbReference>
<keyword evidence="11" id="KW-1185">Reference proteome</keyword>
<sequence length="221" mass="24163">MLQRVNEMKSSINTLVLKLEHDHRNISSPVFLDSFSVVSGQMNSLMRLLRSDKVPPLKGLTVLPLSLNPEKDPALLNTTEGRLEVFNHEVVPDYLRTKPDPDVEAKHDQVEHRSSQVNQDVIAKQAASLTKMANHVVDLISSTREEWEASERTGLPVTTSDADTQELVSSLYTGKAFKSAPIPRQSSSQSPAAASPPVQPTSKAPGIKTNIKSASASGYNR</sequence>
<evidence type="ECO:0000256" key="8">
    <source>
        <dbReference type="RuleBase" id="RU364144"/>
    </source>
</evidence>
<dbReference type="AlphaFoldDB" id="A0A8J2JVL0"/>
<evidence type="ECO:0000313" key="10">
    <source>
        <dbReference type="EMBL" id="CAG7722775.1"/>
    </source>
</evidence>
<dbReference type="GO" id="GO:0003712">
    <property type="term" value="F:transcription coregulator activity"/>
    <property type="evidence" value="ECO:0007669"/>
    <property type="project" value="InterPro"/>
</dbReference>
<reference evidence="10" key="1">
    <citation type="submission" date="2021-06" db="EMBL/GenBank/DDBJ databases">
        <authorList>
            <person name="Hodson N. C."/>
            <person name="Mongue J. A."/>
            <person name="Jaron S. K."/>
        </authorList>
    </citation>
    <scope>NUCLEOTIDE SEQUENCE</scope>
</reference>
<keyword evidence="5 8" id="KW-0010">Activator</keyword>
<evidence type="ECO:0000256" key="4">
    <source>
        <dbReference type="ARBA" id="ARBA00023015"/>
    </source>
</evidence>
<dbReference type="Proteomes" id="UP000708208">
    <property type="component" value="Unassembled WGS sequence"/>
</dbReference>
<feature type="compositionally biased region" description="Low complexity" evidence="9">
    <location>
        <begin position="179"/>
        <end position="196"/>
    </location>
</feature>
<protein>
    <recommendedName>
        <fullName evidence="8">Mediator of RNA polymerase II transcription subunit 8</fullName>
    </recommendedName>
    <alternativeName>
        <fullName evidence="8">Mediator complex subunit 8</fullName>
    </alternativeName>
</protein>
<keyword evidence="4 8" id="KW-0805">Transcription regulation</keyword>
<dbReference type="GO" id="GO:0016592">
    <property type="term" value="C:mediator complex"/>
    <property type="evidence" value="ECO:0007669"/>
    <property type="project" value="InterPro"/>
</dbReference>
<dbReference type="InterPro" id="IPR019364">
    <property type="entry name" value="Mediatior_Med8_fun/met"/>
</dbReference>
<evidence type="ECO:0000256" key="7">
    <source>
        <dbReference type="ARBA" id="ARBA00023242"/>
    </source>
</evidence>
<evidence type="ECO:0000256" key="2">
    <source>
        <dbReference type="ARBA" id="ARBA00005716"/>
    </source>
</evidence>
<comment type="function">
    <text evidence="8">Component of the Mediator complex, a coactivator involved in the regulated transcription of nearly all RNA polymerase II-dependent genes. Mediator functions as a bridge to convey information from gene-specific regulatory proteins to the basal RNA polymerase II transcription machinery. Mediator is recruited to promoters by direct interactions with regulatory proteins and serves as a scaffold for the assembly of a functional preinitiation complex with RNA polymerase II and the general transcription factors.</text>
</comment>
<comment type="caution">
    <text evidence="10">The sequence shown here is derived from an EMBL/GenBank/DDBJ whole genome shotgun (WGS) entry which is preliminary data.</text>
</comment>
<feature type="region of interest" description="Disordered" evidence="9">
    <location>
        <begin position="178"/>
        <end position="221"/>
    </location>
</feature>
<accession>A0A8J2JVL0</accession>
<comment type="subunit">
    <text evidence="3 8">Component of the Mediator complex.</text>
</comment>
<evidence type="ECO:0000256" key="5">
    <source>
        <dbReference type="ARBA" id="ARBA00023159"/>
    </source>
</evidence>
<comment type="subcellular location">
    <subcellularLocation>
        <location evidence="1 8">Nucleus</location>
    </subcellularLocation>
</comment>
<dbReference type="OrthoDB" id="150687at2759"/>
<comment type="similarity">
    <text evidence="2 8">Belongs to the Mediator complex subunit 8 family.</text>
</comment>
<name>A0A8J2JVL0_9HEXA</name>
<dbReference type="GO" id="GO:0006357">
    <property type="term" value="P:regulation of transcription by RNA polymerase II"/>
    <property type="evidence" value="ECO:0007669"/>
    <property type="project" value="InterPro"/>
</dbReference>
<feature type="compositionally biased region" description="Polar residues" evidence="9">
    <location>
        <begin position="210"/>
        <end position="221"/>
    </location>
</feature>
<dbReference type="GO" id="GO:0000978">
    <property type="term" value="F:RNA polymerase II cis-regulatory region sequence-specific DNA binding"/>
    <property type="evidence" value="ECO:0007669"/>
    <property type="project" value="TreeGrafter"/>
</dbReference>
<evidence type="ECO:0000313" key="11">
    <source>
        <dbReference type="Proteomes" id="UP000708208"/>
    </source>
</evidence>
<dbReference type="GO" id="GO:0070847">
    <property type="term" value="C:core mediator complex"/>
    <property type="evidence" value="ECO:0007669"/>
    <property type="project" value="TreeGrafter"/>
</dbReference>
<evidence type="ECO:0000256" key="3">
    <source>
        <dbReference type="ARBA" id="ARBA00011837"/>
    </source>
</evidence>
<organism evidence="10 11">
    <name type="scientific">Allacma fusca</name>
    <dbReference type="NCBI Taxonomy" id="39272"/>
    <lineage>
        <taxon>Eukaryota</taxon>
        <taxon>Metazoa</taxon>
        <taxon>Ecdysozoa</taxon>
        <taxon>Arthropoda</taxon>
        <taxon>Hexapoda</taxon>
        <taxon>Collembola</taxon>
        <taxon>Symphypleona</taxon>
        <taxon>Sminthuridae</taxon>
        <taxon>Allacma</taxon>
    </lineage>
</organism>
<evidence type="ECO:0000256" key="6">
    <source>
        <dbReference type="ARBA" id="ARBA00023163"/>
    </source>
</evidence>
<dbReference type="EMBL" id="CAJVCH010092373">
    <property type="protein sequence ID" value="CAG7722775.1"/>
    <property type="molecule type" value="Genomic_DNA"/>
</dbReference>
<keyword evidence="6 8" id="KW-0804">Transcription</keyword>